<dbReference type="PANTHER" id="PTHR12606:SF141">
    <property type="entry name" value="GH15225P-RELATED"/>
    <property type="match status" value="1"/>
</dbReference>
<feature type="compositionally biased region" description="Basic and acidic residues" evidence="5">
    <location>
        <begin position="18"/>
        <end position="53"/>
    </location>
</feature>
<gene>
    <name evidence="7" type="ORF">MGL_3160</name>
</gene>
<dbReference type="InParanoid" id="A8Q7Y7"/>
<feature type="compositionally biased region" description="Basic and acidic residues" evidence="5">
    <location>
        <begin position="322"/>
        <end position="345"/>
    </location>
</feature>
<dbReference type="GO" id="GO:0016929">
    <property type="term" value="F:deSUMOylase activity"/>
    <property type="evidence" value="ECO:0007669"/>
    <property type="project" value="TreeGrafter"/>
</dbReference>
<dbReference type="InterPro" id="IPR038765">
    <property type="entry name" value="Papain-like_cys_pep_sf"/>
</dbReference>
<keyword evidence="2" id="KW-0645">Protease</keyword>
<dbReference type="GeneID" id="5853922"/>
<comment type="similarity">
    <text evidence="1">Belongs to the peptidase C48 family.</text>
</comment>
<sequence length="863" mass="96335">MEANWLAGHFQDAQALVSKERKQNDPSVNAKEEHGRVNKREEQKRDESKRGSESEGDSDSDSDSDGDGDGSDGLEAENDEQDDNDVDAEQSNADSSGGSETEDRENEDSDRDAQQSEAGSSDGSEAKDGEHDDNDDDAEQSEVESSDGLEAADDEHDGSDPNPEQSEADNSDGSEAADDELDDSDRDAEQSDADGDALETMESPIDSGDDSEAEENEVVDDVDHDAEESVADGDDPEAEENEIDDHDQHGAEELDFDGNEDHLSEDEFEIDSDDQDVGLGVDEHDDDDDVEYNEALEDDDLINKSALSASDRSMKGSGSLLHSERSSDNNRNEPDSSQSHPHDQRPSPTASSSDSSVIVIDDSDSSPSPGPVSHERTTSRTSSSPPTLSTPPTLVSHPCSSNALSRFLASRAPVAPARPSHFRPQYFHNHAAGALPKTLFRSKRIDAWPKQNRRTVSSLSMRRKAPLAMDDFEARINTRQQARIASMIRQAYQAMRRGGPRLSFDDFHSLVKKRVHVQQLMDLETLQTWPMARPVLDEQAYTQRTLDLLKRREAHAQAQLPPPVAPLEARRTAVRQAREKRRSLHGILGRPPLPASLPPDSDRRVSTAFQQRGVIASMPGAQVEAHDMAKLRPGKWLNDEVINFYGQLIQQRSNDADAENARAKHGPCAFWRVHVFSSFFWQNLTTRGYAGVRRWSRRVDLFTKDLVLMPINVGQAHWVCAAINLRLRRFEYYDSMGMPSPVVFERLRAYLQDEMRDKKHMELDLSDWTDFFADYTSPQQRNGYDCGVFAVQTLEQLSRRDPAVPYPAAPLDAASFTRPADPTDLALLREEYAGDYAWNFAQENMPYLRRRMAFEICTKQLLS</sequence>
<dbReference type="SUPFAM" id="SSF54001">
    <property type="entry name" value="Cysteine proteinases"/>
    <property type="match status" value="1"/>
</dbReference>
<dbReference type="EMBL" id="AAYY01000011">
    <property type="protein sequence ID" value="EDP42402.1"/>
    <property type="molecule type" value="Genomic_DNA"/>
</dbReference>
<feature type="domain" description="Ubiquitin-like protease family profile" evidence="6">
    <location>
        <begin position="621"/>
        <end position="797"/>
    </location>
</feature>
<feature type="compositionally biased region" description="Acidic residues" evidence="5">
    <location>
        <begin position="283"/>
        <end position="300"/>
    </location>
</feature>
<feature type="region of interest" description="Disordered" evidence="5">
    <location>
        <begin position="1"/>
        <end position="397"/>
    </location>
</feature>
<dbReference type="Gene3D" id="3.40.395.10">
    <property type="entry name" value="Adenoviral Proteinase, Chain A"/>
    <property type="match status" value="1"/>
</dbReference>
<dbReference type="GO" id="GO:0016926">
    <property type="term" value="P:protein desumoylation"/>
    <property type="evidence" value="ECO:0007669"/>
    <property type="project" value="TreeGrafter"/>
</dbReference>
<evidence type="ECO:0000256" key="4">
    <source>
        <dbReference type="ARBA" id="ARBA00022807"/>
    </source>
</evidence>
<protein>
    <recommendedName>
        <fullName evidence="6">Ubiquitin-like protease family profile domain-containing protein</fullName>
    </recommendedName>
</protein>
<evidence type="ECO:0000313" key="7">
    <source>
        <dbReference type="EMBL" id="EDP42402.1"/>
    </source>
</evidence>
<dbReference type="GO" id="GO:0006508">
    <property type="term" value="P:proteolysis"/>
    <property type="evidence" value="ECO:0007669"/>
    <property type="project" value="UniProtKB-KW"/>
</dbReference>
<dbReference type="PROSITE" id="PS50600">
    <property type="entry name" value="ULP_PROTEASE"/>
    <property type="match status" value="1"/>
</dbReference>
<dbReference type="OMA" id="MEANWLA"/>
<feature type="compositionally biased region" description="Low complexity" evidence="5">
    <location>
        <begin position="351"/>
        <end position="360"/>
    </location>
</feature>
<dbReference type="RefSeq" id="XP_001729616.1">
    <property type="nucleotide sequence ID" value="XM_001729564.1"/>
</dbReference>
<feature type="compositionally biased region" description="Acidic residues" evidence="5">
    <location>
        <begin position="100"/>
        <end position="110"/>
    </location>
</feature>
<dbReference type="PANTHER" id="PTHR12606">
    <property type="entry name" value="SENTRIN/SUMO-SPECIFIC PROTEASE"/>
    <property type="match status" value="1"/>
</dbReference>
<name>A8Q7Y7_MALGO</name>
<dbReference type="InterPro" id="IPR003653">
    <property type="entry name" value="Peptidase_C48_C"/>
</dbReference>
<feature type="region of interest" description="Disordered" evidence="5">
    <location>
        <begin position="574"/>
        <end position="603"/>
    </location>
</feature>
<reference evidence="7 8" key="1">
    <citation type="journal article" date="2007" name="Proc. Natl. Acad. Sci. U.S.A.">
        <title>Dandruff-associated Malassezia genomes reveal convergent and divergent virulence traits shared with plant and human fungal pathogens.</title>
        <authorList>
            <person name="Xu J."/>
            <person name="Saunders C.W."/>
            <person name="Hu P."/>
            <person name="Grant R.A."/>
            <person name="Boekhout T."/>
            <person name="Kuramae E.E."/>
            <person name="Kronstad J.W."/>
            <person name="Deangelis Y.M."/>
            <person name="Reeder N.L."/>
            <person name="Johnstone K.R."/>
            <person name="Leland M."/>
            <person name="Fieno A.M."/>
            <person name="Begley W.M."/>
            <person name="Sun Y."/>
            <person name="Lacey M.P."/>
            <person name="Chaudhary T."/>
            <person name="Keough T."/>
            <person name="Chu L."/>
            <person name="Sears R."/>
            <person name="Yuan B."/>
            <person name="Dawson T.L.Jr."/>
        </authorList>
    </citation>
    <scope>NUCLEOTIDE SEQUENCE [LARGE SCALE GENOMIC DNA]</scope>
    <source>
        <strain evidence="8">ATCC MYA-4612 / CBS 7966</strain>
    </source>
</reference>
<dbReference type="Pfam" id="PF02902">
    <property type="entry name" value="Peptidase_C48"/>
    <property type="match status" value="1"/>
</dbReference>
<evidence type="ECO:0000313" key="8">
    <source>
        <dbReference type="Proteomes" id="UP000008837"/>
    </source>
</evidence>
<evidence type="ECO:0000256" key="1">
    <source>
        <dbReference type="ARBA" id="ARBA00005234"/>
    </source>
</evidence>
<keyword evidence="4" id="KW-0788">Thiol protease</keyword>
<feature type="compositionally biased region" description="Acidic residues" evidence="5">
    <location>
        <begin position="131"/>
        <end position="157"/>
    </location>
</feature>
<organism evidence="7 8">
    <name type="scientific">Malassezia globosa (strain ATCC MYA-4612 / CBS 7966)</name>
    <name type="common">Dandruff-associated fungus</name>
    <dbReference type="NCBI Taxonomy" id="425265"/>
    <lineage>
        <taxon>Eukaryota</taxon>
        <taxon>Fungi</taxon>
        <taxon>Dikarya</taxon>
        <taxon>Basidiomycota</taxon>
        <taxon>Ustilaginomycotina</taxon>
        <taxon>Malasseziomycetes</taxon>
        <taxon>Malasseziales</taxon>
        <taxon>Malasseziaceae</taxon>
        <taxon>Malassezia</taxon>
    </lineage>
</organism>
<keyword evidence="3" id="KW-0378">Hydrolase</keyword>
<feature type="compositionally biased region" description="Acidic residues" evidence="5">
    <location>
        <begin position="207"/>
        <end position="245"/>
    </location>
</feature>
<dbReference type="Proteomes" id="UP000008837">
    <property type="component" value="Unassembled WGS sequence"/>
</dbReference>
<dbReference type="OrthoDB" id="1939479at2759"/>
<dbReference type="VEuPathDB" id="FungiDB:MGL_3160"/>
<feature type="compositionally biased region" description="Acidic residues" evidence="5">
    <location>
        <begin position="166"/>
        <end position="199"/>
    </location>
</feature>
<feature type="compositionally biased region" description="Polar residues" evidence="5">
    <location>
        <begin position="89"/>
        <end position="99"/>
    </location>
</feature>
<evidence type="ECO:0000256" key="5">
    <source>
        <dbReference type="SAM" id="MobiDB-lite"/>
    </source>
</evidence>
<feature type="compositionally biased region" description="Acidic residues" evidence="5">
    <location>
        <begin position="54"/>
        <end position="88"/>
    </location>
</feature>
<dbReference type="STRING" id="425265.A8Q7Y7"/>
<evidence type="ECO:0000256" key="2">
    <source>
        <dbReference type="ARBA" id="ARBA00022670"/>
    </source>
</evidence>
<accession>A8Q7Y7</accession>
<feature type="compositionally biased region" description="Low complexity" evidence="5">
    <location>
        <begin position="379"/>
        <end position="397"/>
    </location>
</feature>
<feature type="compositionally biased region" description="Acidic residues" evidence="5">
    <location>
        <begin position="253"/>
        <end position="276"/>
    </location>
</feature>
<evidence type="ECO:0000259" key="6">
    <source>
        <dbReference type="PROSITE" id="PS50600"/>
    </source>
</evidence>
<evidence type="ECO:0000256" key="3">
    <source>
        <dbReference type="ARBA" id="ARBA00022801"/>
    </source>
</evidence>
<dbReference type="GO" id="GO:0005634">
    <property type="term" value="C:nucleus"/>
    <property type="evidence" value="ECO:0007669"/>
    <property type="project" value="TreeGrafter"/>
</dbReference>
<proteinExistence type="inferred from homology"/>
<dbReference type="AlphaFoldDB" id="A8Q7Y7"/>
<comment type="caution">
    <text evidence="7">The sequence shown here is derived from an EMBL/GenBank/DDBJ whole genome shotgun (WGS) entry which is preliminary data.</text>
</comment>
<dbReference type="KEGG" id="mgl:MGL_3160"/>
<keyword evidence="8" id="KW-1185">Reference proteome</keyword>